<dbReference type="AlphaFoldDB" id="A0A0Q3AS34"/>
<sequence length="180" mass="20108">MKDFFREYRDTILASVGIIVAVFSLYFTQEQSKEQIKHNHISVEPRINAYVSNDGRINKSGLYIINNGMGTAFVSNITVMVDGKKIDPVGDNIFLASVHALGLDITCFVIGGPRPGDSFRVGDEVFLVEARGTDSRCDVDSLELRLAASQTGRLDFILDVESIYGDKFRYIYSQNKQVKL</sequence>
<keyword evidence="1" id="KW-0472">Membrane</keyword>
<proteinExistence type="predicted"/>
<evidence type="ECO:0000313" key="5">
    <source>
        <dbReference type="Proteomes" id="UP000531916"/>
    </source>
</evidence>
<dbReference type="Proteomes" id="UP000255460">
    <property type="component" value="Unassembled WGS sequence"/>
</dbReference>
<evidence type="ECO:0000313" key="2">
    <source>
        <dbReference type="EMBL" id="EFC2245713.1"/>
    </source>
</evidence>
<protein>
    <submittedName>
        <fullName evidence="2">Uncharacterized protein</fullName>
    </submittedName>
</protein>
<keyword evidence="1" id="KW-1133">Transmembrane helix</keyword>
<keyword evidence="1" id="KW-0812">Transmembrane</keyword>
<organism evidence="2 5">
    <name type="scientific">Escherichia coli</name>
    <dbReference type="NCBI Taxonomy" id="562"/>
    <lineage>
        <taxon>Bacteria</taxon>
        <taxon>Pseudomonadati</taxon>
        <taxon>Pseudomonadota</taxon>
        <taxon>Gammaproteobacteria</taxon>
        <taxon>Enterobacterales</taxon>
        <taxon>Enterobacteriaceae</taxon>
        <taxon>Escherichia</taxon>
    </lineage>
</organism>
<evidence type="ECO:0000313" key="4">
    <source>
        <dbReference type="Proteomes" id="UP000255460"/>
    </source>
</evidence>
<dbReference type="RefSeq" id="WP_000651188.1">
    <property type="nucleotide sequence ID" value="NZ_AP027212.1"/>
</dbReference>
<dbReference type="EMBL" id="AASEPP010000009">
    <property type="protein sequence ID" value="EFC2245713.1"/>
    <property type="molecule type" value="Genomic_DNA"/>
</dbReference>
<dbReference type="EMBL" id="UFZQ01000001">
    <property type="protein sequence ID" value="STE88796.1"/>
    <property type="molecule type" value="Genomic_DNA"/>
</dbReference>
<evidence type="ECO:0000313" key="3">
    <source>
        <dbReference type="EMBL" id="STE88796.1"/>
    </source>
</evidence>
<feature type="transmembrane region" description="Helical" evidence="1">
    <location>
        <begin position="12"/>
        <end position="28"/>
    </location>
</feature>
<evidence type="ECO:0000256" key="1">
    <source>
        <dbReference type="SAM" id="Phobius"/>
    </source>
</evidence>
<reference evidence="3 4" key="1">
    <citation type="submission" date="2018-06" db="EMBL/GenBank/DDBJ databases">
        <authorList>
            <consortium name="Pathogen Informatics"/>
            <person name="Doyle S."/>
        </authorList>
    </citation>
    <scope>NUCLEOTIDE SEQUENCE [LARGE SCALE GENOMIC DNA]</scope>
    <source>
        <strain evidence="3 4">NCTC10418</strain>
    </source>
</reference>
<accession>A0A0Q3AS34</accession>
<reference evidence="2 5" key="2">
    <citation type="submission" date="2019-04" db="EMBL/GenBank/DDBJ databases">
        <authorList>
            <consortium name="NARMS: The National Antimicrobial Resistance Monitoring System"/>
        </authorList>
    </citation>
    <scope>NUCLEOTIDE SEQUENCE [LARGE SCALE GENOMIC DNA]</scope>
    <source>
        <strain evidence="2 5">FSIS11919500</strain>
    </source>
</reference>
<dbReference type="Proteomes" id="UP000531916">
    <property type="component" value="Unassembled WGS sequence"/>
</dbReference>
<gene>
    <name evidence="2" type="ORF">E5H86_07850</name>
    <name evidence="3" type="ORF">NCTC10418_06510</name>
</gene>
<name>A0A0Q3AS34_ECOLX</name>